<keyword evidence="1 9" id="KW-0436">Ligase</keyword>
<dbReference type="Gene3D" id="3.90.650.10">
    <property type="entry name" value="PurM-like C-terminal domain"/>
    <property type="match status" value="1"/>
</dbReference>
<dbReference type="Pfam" id="PF13507">
    <property type="entry name" value="GATase_5"/>
    <property type="match status" value="1"/>
</dbReference>
<dbReference type="SUPFAM" id="SSF56042">
    <property type="entry name" value="PurM C-terminal domain-like"/>
    <property type="match status" value="2"/>
</dbReference>
<dbReference type="PANTHER" id="PTHR10099">
    <property type="entry name" value="PHOSPHORIBOSYLFORMYLGLYCINAMIDINE SYNTHASE"/>
    <property type="match status" value="1"/>
</dbReference>
<dbReference type="InterPro" id="IPR010141">
    <property type="entry name" value="FGAM_synthase"/>
</dbReference>
<dbReference type="InterPro" id="IPR036676">
    <property type="entry name" value="PurM-like_C_sf"/>
</dbReference>
<name>A0A9D0ZA31_9FIRM</name>
<dbReference type="AlphaFoldDB" id="A0A9D0ZA31"/>
<evidence type="ECO:0000313" key="10">
    <source>
        <dbReference type="Proteomes" id="UP000886887"/>
    </source>
</evidence>
<dbReference type="NCBIfam" id="TIGR01857">
    <property type="entry name" value="FGAM-synthase"/>
    <property type="match status" value="1"/>
</dbReference>
<gene>
    <name evidence="9" type="ORF">IAB73_06050</name>
</gene>
<evidence type="ECO:0000256" key="2">
    <source>
        <dbReference type="ARBA" id="ARBA00022723"/>
    </source>
</evidence>
<feature type="domain" description="PurM-like C-terminal" evidence="7">
    <location>
        <begin position="446"/>
        <end position="597"/>
    </location>
</feature>
<sequence>MNGVRRIYVEKREGFDVAAQRKLQELRELLRTDRIRKLRIFQRYDVEDCPDEAMRRARDVIFSEPNQDLIYDEQLPDMPGACVIAVEYLPGQFDQRADSAAQCLQLLTGEGRPRVACAVVYALFGEVDGDLRSRVAAQLVNPVEAREAAPDKPDSLRMHAPKPERVPVVLGFTCWSDERLAATVRELGMAMSAADLICCRDYFRDVEHRDPTLAELRVIDTYWSDHCRHTTFRTRLRSLRIGEGAGVVGEAMRRALEMFRQARLDNDGPEAADKPFCLMDMALMGMRELRRQGKLDDLDESDEINACSIRVTVDVDGREEPWLLMFKNETHNHPTEIEGFGGAATCLGGAIRDPLSGRSYVYQAMRISGSGDPRTPLEETLPGKLPQRRITTTAAAGFSSYGNQIGLATGKVQEVYHPGYVAKRLELGAVLGATPRSHVRRETPAPGDVVMLLGGRTGRDGCGGATGSSKAHDASSLTTCGAEVQKGNPPTERSMQRLFRKPSFARLIKRCNDFGAGGVSVAVGELADGLDIDLNAVPKKYDGLDGIELAISESQERMACVIDPEDVQDFIRMAAEENLEATPIARVTPEPRLVMRWDGQTIVDITRAFLDTNGAVQYADALITPPDLHRHRLVDLPAFVDRRRPIPEIWMDMLRDLNVCSQKGLAERFDATIGASNVLAPFGGKERLSPCDAMVSLLPVKGETRTVSIMAHGFDPYLSEWSPFMGAVYAVLHALAKVAAVGGDVRTCRLTLQEYFERLGDDPTRWGKPAAALLGAFWAQMAFGVPAIGGKDSMSGSFEDIDVPPTLVAFAVTTDDVDHIVSQEFQGAGHAVCVLRAPLDPETMLPVPEAFIEYAGRLRDGIRKGLVLSARAVGFGGLASALTLMGLGNMIGVQISADANLTLNNLFCSCYGNIVFECAPGVAAPGWSQFIGTTRDTAQIVFPEFDVSLKNARNAWTSTLESVFPTRSAMLPSVPLVDLTYRFRGPREFVSPSTKRRPYAKPEFRVAKPLVFIPCFPGTNCEADSERAFLRAGARTEVFVMRNLCPQDIEDCARALASGIRRAQIVMLPGGFSAGDEPDGSGKFIATALRHPMVADAINALLTQHDGLMLGICNGFQALIKLGLLPHGEIRDIQPGDPTLTFNTIGRHVATHAYTKVTSVMSPWMNLSYLGEVHPVAISHGEGRFIAKRLDIMEMQGRGQIVAQYCTPDGEIRLDMPANPNGSEWAIEAICSPDGRVLGKMGHSERIGHGVAKNIPGDHDDKIFAAGVGYFVR</sequence>
<dbReference type="GO" id="GO:0046872">
    <property type="term" value="F:metal ion binding"/>
    <property type="evidence" value="ECO:0007669"/>
    <property type="project" value="UniProtKB-KW"/>
</dbReference>
<dbReference type="SUPFAM" id="SSF52317">
    <property type="entry name" value="Class I glutamine amidotransferase-like"/>
    <property type="match status" value="1"/>
</dbReference>
<keyword evidence="2" id="KW-0479">Metal-binding</keyword>
<reference evidence="9" key="1">
    <citation type="submission" date="2020-10" db="EMBL/GenBank/DDBJ databases">
        <authorList>
            <person name="Gilroy R."/>
        </authorList>
    </citation>
    <scope>NUCLEOTIDE SEQUENCE</scope>
    <source>
        <strain evidence="9">ChiSxjej2B14-6234</strain>
    </source>
</reference>
<dbReference type="EMBL" id="DVFJ01000017">
    <property type="protein sequence ID" value="HIQ71753.1"/>
    <property type="molecule type" value="Genomic_DNA"/>
</dbReference>
<dbReference type="PANTHER" id="PTHR10099:SF1">
    <property type="entry name" value="PHOSPHORIBOSYLFORMYLGLYCINAMIDINE SYNTHASE"/>
    <property type="match status" value="1"/>
</dbReference>
<evidence type="ECO:0000313" key="9">
    <source>
        <dbReference type="EMBL" id="HIQ71753.1"/>
    </source>
</evidence>
<dbReference type="SUPFAM" id="SSF55326">
    <property type="entry name" value="PurM N-terminal domain-like"/>
    <property type="match status" value="2"/>
</dbReference>
<keyword evidence="4" id="KW-0658">Purine biosynthesis</keyword>
<keyword evidence="5" id="KW-0067">ATP-binding</keyword>
<dbReference type="Gene3D" id="3.40.50.880">
    <property type="match status" value="1"/>
</dbReference>
<organism evidence="9 10">
    <name type="scientific">Candidatus Onthenecus intestinigallinarum</name>
    <dbReference type="NCBI Taxonomy" id="2840875"/>
    <lineage>
        <taxon>Bacteria</taxon>
        <taxon>Bacillati</taxon>
        <taxon>Bacillota</taxon>
        <taxon>Clostridia</taxon>
        <taxon>Eubacteriales</taxon>
        <taxon>Candidatus Onthenecus</taxon>
    </lineage>
</organism>
<comment type="caution">
    <text evidence="9">The sequence shown here is derived from an EMBL/GenBank/DDBJ whole genome shotgun (WGS) entry which is preliminary data.</text>
</comment>
<dbReference type="SMART" id="SM01211">
    <property type="entry name" value="GATase_5"/>
    <property type="match status" value="1"/>
</dbReference>
<reference evidence="9" key="2">
    <citation type="journal article" date="2021" name="PeerJ">
        <title>Extensive microbial diversity within the chicken gut microbiome revealed by metagenomics and culture.</title>
        <authorList>
            <person name="Gilroy R."/>
            <person name="Ravi A."/>
            <person name="Getino M."/>
            <person name="Pursley I."/>
            <person name="Horton D.L."/>
            <person name="Alikhan N.F."/>
            <person name="Baker D."/>
            <person name="Gharbi K."/>
            <person name="Hall N."/>
            <person name="Watson M."/>
            <person name="Adriaenssens E.M."/>
            <person name="Foster-Nyarko E."/>
            <person name="Jarju S."/>
            <person name="Secka A."/>
            <person name="Antonio M."/>
            <person name="Oren A."/>
            <person name="Chaudhuri R.R."/>
            <person name="La Ragione R."/>
            <person name="Hildebrand F."/>
            <person name="Pallen M.J."/>
        </authorList>
    </citation>
    <scope>NUCLEOTIDE SEQUENCE</scope>
    <source>
        <strain evidence="9">ChiSxjej2B14-6234</strain>
    </source>
</reference>
<dbReference type="GO" id="GO:0005737">
    <property type="term" value="C:cytoplasm"/>
    <property type="evidence" value="ECO:0007669"/>
    <property type="project" value="TreeGrafter"/>
</dbReference>
<evidence type="ECO:0000256" key="3">
    <source>
        <dbReference type="ARBA" id="ARBA00022741"/>
    </source>
</evidence>
<dbReference type="Gene3D" id="3.30.1330.10">
    <property type="entry name" value="PurM-like, N-terminal domain"/>
    <property type="match status" value="2"/>
</dbReference>
<keyword evidence="6" id="KW-0460">Magnesium</keyword>
<proteinExistence type="predicted"/>
<dbReference type="GO" id="GO:0006164">
    <property type="term" value="P:purine nucleotide biosynthetic process"/>
    <property type="evidence" value="ECO:0007669"/>
    <property type="project" value="UniProtKB-KW"/>
</dbReference>
<dbReference type="CDD" id="cd02203">
    <property type="entry name" value="PurL_repeat1"/>
    <property type="match status" value="1"/>
</dbReference>
<dbReference type="EC" id="6.3.5.3" evidence="9"/>
<dbReference type="Pfam" id="PF18072">
    <property type="entry name" value="FGAR-AT_linker"/>
    <property type="match status" value="1"/>
</dbReference>
<protein>
    <submittedName>
        <fullName evidence="9">Phosphoribosylformylglycinamidine synthase</fullName>
        <ecNumber evidence="9">6.3.5.3</ecNumber>
    </submittedName>
</protein>
<dbReference type="GO" id="GO:0004642">
    <property type="term" value="F:phosphoribosylformylglycinamidine synthase activity"/>
    <property type="evidence" value="ECO:0007669"/>
    <property type="project" value="UniProtKB-EC"/>
</dbReference>
<dbReference type="InterPro" id="IPR036921">
    <property type="entry name" value="PurM-like_N_sf"/>
</dbReference>
<dbReference type="InterPro" id="IPR041609">
    <property type="entry name" value="PurL_linker"/>
</dbReference>
<evidence type="ECO:0000259" key="7">
    <source>
        <dbReference type="Pfam" id="PF02769"/>
    </source>
</evidence>
<dbReference type="CDD" id="cd02204">
    <property type="entry name" value="PurL_repeat2"/>
    <property type="match status" value="1"/>
</dbReference>
<evidence type="ECO:0000256" key="1">
    <source>
        <dbReference type="ARBA" id="ARBA00022598"/>
    </source>
</evidence>
<dbReference type="GO" id="GO:0005524">
    <property type="term" value="F:ATP binding"/>
    <property type="evidence" value="ECO:0007669"/>
    <property type="project" value="UniProtKB-KW"/>
</dbReference>
<evidence type="ECO:0000256" key="5">
    <source>
        <dbReference type="ARBA" id="ARBA00022840"/>
    </source>
</evidence>
<evidence type="ECO:0000256" key="4">
    <source>
        <dbReference type="ARBA" id="ARBA00022755"/>
    </source>
</evidence>
<dbReference type="Proteomes" id="UP000886887">
    <property type="component" value="Unassembled WGS sequence"/>
</dbReference>
<evidence type="ECO:0000256" key="6">
    <source>
        <dbReference type="ARBA" id="ARBA00022842"/>
    </source>
</evidence>
<keyword evidence="3" id="KW-0547">Nucleotide-binding</keyword>
<evidence type="ECO:0000259" key="8">
    <source>
        <dbReference type="Pfam" id="PF18072"/>
    </source>
</evidence>
<accession>A0A9D0ZA31</accession>
<dbReference type="Pfam" id="PF02769">
    <property type="entry name" value="AIRS_C"/>
    <property type="match status" value="1"/>
</dbReference>
<dbReference type="InterPro" id="IPR029062">
    <property type="entry name" value="Class_I_gatase-like"/>
</dbReference>
<dbReference type="SUPFAM" id="SSF109736">
    <property type="entry name" value="FGAM synthase PurL, linker domain"/>
    <property type="match status" value="1"/>
</dbReference>
<dbReference type="InterPro" id="IPR010918">
    <property type="entry name" value="PurM-like_C_dom"/>
</dbReference>
<dbReference type="FunFam" id="3.30.1330.10:FF:000013">
    <property type="entry name" value="Phosphoribosylformylglycinamidine synthase"/>
    <property type="match status" value="1"/>
</dbReference>
<feature type="domain" description="Phosphoribosylformylglycinamidine synthase linker" evidence="8">
    <location>
        <begin position="181"/>
        <end position="229"/>
    </location>
</feature>